<accession>A0ABY4PFN8</accession>
<dbReference type="Proteomes" id="UP000831859">
    <property type="component" value="Chromosome"/>
</dbReference>
<reference evidence="1 2" key="1">
    <citation type="journal article" date="2022" name="Int. J. Syst. Evol. Microbiol.">
        <title>Apilactobacillus apisilvae sp. nov., Nicolia spurrieriana gen. nov. sp. nov., Bombilactobacillus folatiphilus sp. nov. and Bombilactobacillus thymidiniphilus sp. nov., four new lactic acid bacterial isolates from stingless bees Tetragonula carbonaria and Austroplebeia australis.</title>
        <authorList>
            <person name="Oliphant S.A."/>
            <person name="Watson-Haigh N.S."/>
            <person name="Sumby K.M."/>
            <person name="Gardner J."/>
            <person name="Groom S."/>
            <person name="Jiranek V."/>
        </authorList>
    </citation>
    <scope>NUCLEOTIDE SEQUENCE [LARGE SCALE GENOMIC DNA]</scope>
    <source>
        <strain evidence="1 2">SG5_A10</strain>
    </source>
</reference>
<sequence>MKSTLFDSHEYQLNSQSDLPKTCNFVLTYASSGSVISIDPDGNAEYINPGTILGLNYEIRTDNNSRIEIRSSTGSIYRLGCNSSFSIQNTFEGEVPIYYGNVYINTLRSKRITDGGKYRTSCYMPSRPINALIVKVNDHEDCYYSLEDSIEVMEYDEKGLSFEICKVPSFNKLLLSFNDDLNMRERYNISLKKSLNNQEINYIYKEWVSPVNWK</sequence>
<gene>
    <name evidence="1" type="ORF">MOO46_04180</name>
</gene>
<proteinExistence type="predicted"/>
<evidence type="ECO:0000313" key="2">
    <source>
        <dbReference type="Proteomes" id="UP000831859"/>
    </source>
</evidence>
<dbReference type="RefSeq" id="WP_249510446.1">
    <property type="nucleotide sequence ID" value="NZ_CP093362.1"/>
</dbReference>
<dbReference type="EMBL" id="CP093362">
    <property type="protein sequence ID" value="UQS84460.1"/>
    <property type="molecule type" value="Genomic_DNA"/>
</dbReference>
<keyword evidence="2" id="KW-1185">Reference proteome</keyword>
<name>A0ABY4PFN8_9LACO</name>
<protein>
    <submittedName>
        <fullName evidence="1">Uncharacterized protein</fullName>
    </submittedName>
</protein>
<organism evidence="1 2">
    <name type="scientific">Apilactobacillus apisilvae</name>
    <dbReference type="NCBI Taxonomy" id="2923364"/>
    <lineage>
        <taxon>Bacteria</taxon>
        <taxon>Bacillati</taxon>
        <taxon>Bacillota</taxon>
        <taxon>Bacilli</taxon>
        <taxon>Lactobacillales</taxon>
        <taxon>Lactobacillaceae</taxon>
        <taxon>Apilactobacillus</taxon>
    </lineage>
</organism>
<evidence type="ECO:0000313" key="1">
    <source>
        <dbReference type="EMBL" id="UQS84460.1"/>
    </source>
</evidence>